<feature type="chain" id="PRO_5044204115" evidence="1">
    <location>
        <begin position="22"/>
        <end position="173"/>
    </location>
</feature>
<dbReference type="GeneTree" id="ENSGT00390000009191"/>
<reference evidence="2" key="2">
    <citation type="submission" date="2025-08" db="UniProtKB">
        <authorList>
            <consortium name="Ensembl"/>
        </authorList>
    </citation>
    <scope>IDENTIFICATION</scope>
</reference>
<name>A0AAY5L2S2_ESOLU</name>
<feature type="signal peptide" evidence="1">
    <location>
        <begin position="1"/>
        <end position="21"/>
    </location>
</feature>
<dbReference type="Pfam" id="PF15224">
    <property type="entry name" value="SCRG1"/>
    <property type="match status" value="1"/>
</dbReference>
<dbReference type="PANTHER" id="PTHR17463:SF0">
    <property type="entry name" value="SCRAPIE-RESPONSIVE PROTEIN 1"/>
    <property type="match status" value="1"/>
</dbReference>
<sequence>MNALLIAASLLVGLLGTGSDAIPSNRWSCYKKFLKDRDCHNIGITNGVATLRPIDSLQNHFWEGKKCDMVCYCNFRELLCCPRYRISTFRQQVAPASSKQSMFVLLEHRGWLCGLVICSECFREAGGLQGANYSRERIGSSHGLPREHCLHCGYHKPPINIFRDMCGSRAGSV</sequence>
<dbReference type="GO" id="GO:0005794">
    <property type="term" value="C:Golgi apparatus"/>
    <property type="evidence" value="ECO:0007669"/>
    <property type="project" value="TreeGrafter"/>
</dbReference>
<organism evidence="2 3">
    <name type="scientific">Esox lucius</name>
    <name type="common">Northern pike</name>
    <dbReference type="NCBI Taxonomy" id="8010"/>
    <lineage>
        <taxon>Eukaryota</taxon>
        <taxon>Metazoa</taxon>
        <taxon>Chordata</taxon>
        <taxon>Craniata</taxon>
        <taxon>Vertebrata</taxon>
        <taxon>Euteleostomi</taxon>
        <taxon>Actinopterygii</taxon>
        <taxon>Neopterygii</taxon>
        <taxon>Teleostei</taxon>
        <taxon>Protacanthopterygii</taxon>
        <taxon>Esociformes</taxon>
        <taxon>Esocidae</taxon>
        <taxon>Esox</taxon>
    </lineage>
</organism>
<dbReference type="PANTHER" id="PTHR17463">
    <property type="entry name" value="SCRAPIE-RESPONSIVE PROTEIN 1 SCRG1"/>
    <property type="match status" value="1"/>
</dbReference>
<protein>
    <submittedName>
        <fullName evidence="2">Stimulator of chondrosis 1</fullName>
    </submittedName>
</protein>
<evidence type="ECO:0000313" key="2">
    <source>
        <dbReference type="Ensembl" id="ENSELUP00000094855.1"/>
    </source>
</evidence>
<dbReference type="Ensembl" id="ENSELUT00000090161.1">
    <property type="protein sequence ID" value="ENSELUP00000094855.1"/>
    <property type="gene ID" value="ENSELUG00000039674.1"/>
</dbReference>
<proteinExistence type="predicted"/>
<dbReference type="GO" id="GO:0044306">
    <property type="term" value="C:neuron projection terminus"/>
    <property type="evidence" value="ECO:0007669"/>
    <property type="project" value="TreeGrafter"/>
</dbReference>
<dbReference type="Proteomes" id="UP000265140">
    <property type="component" value="Chromosome 25"/>
</dbReference>
<keyword evidence="3" id="KW-1185">Reference proteome</keyword>
<accession>A0AAY5L2S2</accession>
<keyword evidence="1" id="KW-0732">Signal</keyword>
<reference evidence="2" key="3">
    <citation type="submission" date="2025-09" db="UniProtKB">
        <authorList>
            <consortium name="Ensembl"/>
        </authorList>
    </citation>
    <scope>IDENTIFICATION</scope>
</reference>
<dbReference type="AlphaFoldDB" id="A0AAY5L2S2"/>
<dbReference type="InterPro" id="IPR028063">
    <property type="entry name" value="SCRG1"/>
</dbReference>
<evidence type="ECO:0000313" key="3">
    <source>
        <dbReference type="Proteomes" id="UP000265140"/>
    </source>
</evidence>
<evidence type="ECO:0000256" key="1">
    <source>
        <dbReference type="SAM" id="SignalP"/>
    </source>
</evidence>
<reference evidence="2 3" key="1">
    <citation type="submission" date="2020-02" db="EMBL/GenBank/DDBJ databases">
        <title>Esox lucius (northern pike) genome, fEsoLuc1, primary haplotype.</title>
        <authorList>
            <person name="Myers G."/>
            <person name="Karagic N."/>
            <person name="Meyer A."/>
            <person name="Pippel M."/>
            <person name="Reichard M."/>
            <person name="Winkler S."/>
            <person name="Tracey A."/>
            <person name="Sims Y."/>
            <person name="Howe K."/>
            <person name="Rhie A."/>
            <person name="Formenti G."/>
            <person name="Durbin R."/>
            <person name="Fedrigo O."/>
            <person name="Jarvis E.D."/>
        </authorList>
    </citation>
    <scope>NUCLEOTIDE SEQUENCE [LARGE SCALE GENOMIC DNA]</scope>
</reference>